<dbReference type="Pfam" id="PF05935">
    <property type="entry name" value="Arylsulfotrans"/>
    <property type="match status" value="1"/>
</dbReference>
<dbReference type="InterPro" id="IPR010262">
    <property type="entry name" value="Arylsulfotransferase_bact"/>
</dbReference>
<evidence type="ECO:0008006" key="2">
    <source>
        <dbReference type="Google" id="ProtNLM"/>
    </source>
</evidence>
<reference evidence="1" key="1">
    <citation type="journal article" date="2014" name="Front. Microbiol.">
        <title>High frequency of phylogenetically diverse reductive dehalogenase-homologous genes in deep subseafloor sedimentary metagenomes.</title>
        <authorList>
            <person name="Kawai M."/>
            <person name="Futagami T."/>
            <person name="Toyoda A."/>
            <person name="Takaki Y."/>
            <person name="Nishi S."/>
            <person name="Hori S."/>
            <person name="Arai W."/>
            <person name="Tsubouchi T."/>
            <person name="Morono Y."/>
            <person name="Uchiyama I."/>
            <person name="Ito T."/>
            <person name="Fujiyama A."/>
            <person name="Inagaki F."/>
            <person name="Takami H."/>
        </authorList>
    </citation>
    <scope>NUCLEOTIDE SEQUENCE</scope>
    <source>
        <strain evidence="1">Expedition CK06-06</strain>
    </source>
</reference>
<protein>
    <recommendedName>
        <fullName evidence="2">Aryl sulfotransferase</fullName>
    </recommendedName>
</protein>
<organism evidence="1">
    <name type="scientific">marine sediment metagenome</name>
    <dbReference type="NCBI Taxonomy" id="412755"/>
    <lineage>
        <taxon>unclassified sequences</taxon>
        <taxon>metagenomes</taxon>
        <taxon>ecological metagenomes</taxon>
    </lineage>
</organism>
<dbReference type="InterPro" id="IPR053143">
    <property type="entry name" value="Arylsulfate_ST"/>
</dbReference>
<dbReference type="GO" id="GO:0004062">
    <property type="term" value="F:aryl sulfotransferase activity"/>
    <property type="evidence" value="ECO:0007669"/>
    <property type="project" value="InterPro"/>
</dbReference>
<dbReference type="SUPFAM" id="SSF50998">
    <property type="entry name" value="Quinoprotein alcohol dehydrogenase-like"/>
    <property type="match status" value="1"/>
</dbReference>
<comment type="caution">
    <text evidence="1">The sequence shown here is derived from an EMBL/GenBank/DDBJ whole genome shotgun (WGS) entry which is preliminary data.</text>
</comment>
<dbReference type="PANTHER" id="PTHR35340:SF5">
    <property type="entry name" value="ASST-DOMAIN-CONTAINING PROTEIN"/>
    <property type="match status" value="1"/>
</dbReference>
<accession>X1TP33</accession>
<gene>
    <name evidence="1" type="ORF">S12H4_36146</name>
</gene>
<dbReference type="AlphaFoldDB" id="X1TP33"/>
<dbReference type="InterPro" id="IPR011047">
    <property type="entry name" value="Quinoprotein_ADH-like_sf"/>
</dbReference>
<proteinExistence type="predicted"/>
<evidence type="ECO:0000313" key="1">
    <source>
        <dbReference type="EMBL" id="GAI89345.1"/>
    </source>
</evidence>
<dbReference type="InterPro" id="IPR018391">
    <property type="entry name" value="PQQ_b-propeller_rpt"/>
</dbReference>
<name>X1TP33_9ZZZZ</name>
<feature type="non-terminal residue" evidence="1">
    <location>
        <position position="1"/>
    </location>
</feature>
<dbReference type="EMBL" id="BARW01021529">
    <property type="protein sequence ID" value="GAI89345.1"/>
    <property type="molecule type" value="Genomic_DNA"/>
</dbReference>
<sequence>DMKGKTVKYWEMGYEPVCYGELLPNGNLLYAGKVKDGPLAELEGAGGILLEVDWEGKIVWEYRDPYLHHAFYRVKNGNTLVIKWVKVPNEIAAEVKGGDPGTEREGIMWGDAIQEITPEGKIAWEWIGHEHLDPKVDTTCPICPRSEWTHANTVIELSDGNILASFMKNNTLAIIDKKTGDIKWRWGQHELAHQHAPSVLDNGNILVFDNGLHPSGTPLGISRILEVNPDTGKMVWSYEGEENIKYGFYSSTMSNCQRLPNKNTFICEGT</sequence>
<dbReference type="SMART" id="SM00564">
    <property type="entry name" value="PQQ"/>
    <property type="match status" value="3"/>
</dbReference>
<feature type="non-terminal residue" evidence="1">
    <location>
        <position position="270"/>
    </location>
</feature>
<dbReference type="InterPro" id="IPR015943">
    <property type="entry name" value="WD40/YVTN_repeat-like_dom_sf"/>
</dbReference>
<dbReference type="PANTHER" id="PTHR35340">
    <property type="entry name" value="PQQ ENZYME REPEAT PROTEIN-RELATED"/>
    <property type="match status" value="1"/>
</dbReference>
<dbReference type="Gene3D" id="2.130.10.10">
    <property type="entry name" value="YVTN repeat-like/Quinoprotein amine dehydrogenase"/>
    <property type="match status" value="1"/>
</dbReference>